<evidence type="ECO:0000313" key="10">
    <source>
        <dbReference type="EMBL" id="NUB89957.1"/>
    </source>
</evidence>
<evidence type="ECO:0000259" key="9">
    <source>
        <dbReference type="PROSITE" id="PS51085"/>
    </source>
</evidence>
<evidence type="ECO:0000256" key="2">
    <source>
        <dbReference type="ARBA" id="ARBA00022448"/>
    </source>
</evidence>
<dbReference type="PANTHER" id="PTHR43112:SF3">
    <property type="entry name" value="FERREDOXIN-2, CHLOROPLASTIC"/>
    <property type="match status" value="1"/>
</dbReference>
<dbReference type="SUPFAM" id="SSF54292">
    <property type="entry name" value="2Fe-2S ferredoxin-like"/>
    <property type="match status" value="1"/>
</dbReference>
<sequence>MAKQHHDVTLEWPDADRETRTVAVDEDETVLEAAERADIALPFGCRTGACGTCTGRLLEADGAESAAGDDERGTIDVTDAFSYRRSPRALKDRHRADGYVLLCIASPRVGCRIAVGASVHTELVDNPWK</sequence>
<dbReference type="Proteomes" id="UP000728647">
    <property type="component" value="Unassembled WGS sequence"/>
</dbReference>
<dbReference type="InterPro" id="IPR006058">
    <property type="entry name" value="2Fe2S_fd_BS"/>
</dbReference>
<dbReference type="CDD" id="cd00207">
    <property type="entry name" value="fer2"/>
    <property type="match status" value="1"/>
</dbReference>
<dbReference type="Gene3D" id="3.10.20.30">
    <property type="match status" value="1"/>
</dbReference>
<gene>
    <name evidence="10" type="ORF">HT576_02780</name>
</gene>
<keyword evidence="7" id="KW-0411">Iron-sulfur</keyword>
<dbReference type="InterPro" id="IPR012675">
    <property type="entry name" value="Beta-grasp_dom_sf"/>
</dbReference>
<dbReference type="GO" id="GO:0046872">
    <property type="term" value="F:metal ion binding"/>
    <property type="evidence" value="ECO:0007669"/>
    <property type="project" value="UniProtKB-KW"/>
</dbReference>
<dbReference type="OrthoDB" id="235534at2157"/>
<evidence type="ECO:0000313" key="11">
    <source>
        <dbReference type="Proteomes" id="UP000728647"/>
    </source>
</evidence>
<dbReference type="GO" id="GO:0051537">
    <property type="term" value="F:2 iron, 2 sulfur cluster binding"/>
    <property type="evidence" value="ECO:0007669"/>
    <property type="project" value="UniProtKB-KW"/>
</dbReference>
<evidence type="ECO:0000256" key="4">
    <source>
        <dbReference type="ARBA" id="ARBA00022723"/>
    </source>
</evidence>
<evidence type="ECO:0000256" key="5">
    <source>
        <dbReference type="ARBA" id="ARBA00022982"/>
    </source>
</evidence>
<organism evidence="10 11">
    <name type="scientific">Haloterrigena gelatinilytica</name>
    <dbReference type="NCBI Taxonomy" id="2741724"/>
    <lineage>
        <taxon>Archaea</taxon>
        <taxon>Methanobacteriati</taxon>
        <taxon>Methanobacteriota</taxon>
        <taxon>Stenosarchaea group</taxon>
        <taxon>Halobacteria</taxon>
        <taxon>Halobacteriales</taxon>
        <taxon>Natrialbaceae</taxon>
        <taxon>Haloterrigena</taxon>
    </lineage>
</organism>
<keyword evidence="6" id="KW-0408">Iron</keyword>
<name>A0A8J8GLF3_9EURY</name>
<reference evidence="10" key="1">
    <citation type="submission" date="2020-06" db="EMBL/GenBank/DDBJ databases">
        <title>Haloterrigena sp. nov., an extremely halophilic archaeon isolated from a saline sediment.</title>
        <authorList>
            <person name="Liu B.-B."/>
        </authorList>
    </citation>
    <scope>NUCLEOTIDE SEQUENCE</scope>
    <source>
        <strain evidence="10">SYSU A121-1</strain>
    </source>
</reference>
<proteinExistence type="inferred from homology"/>
<evidence type="ECO:0000256" key="3">
    <source>
        <dbReference type="ARBA" id="ARBA00022714"/>
    </source>
</evidence>
<evidence type="ECO:0000256" key="6">
    <source>
        <dbReference type="ARBA" id="ARBA00023004"/>
    </source>
</evidence>
<comment type="similarity">
    <text evidence="1">Belongs to the 2Fe2S plant-type ferredoxin family.</text>
</comment>
<evidence type="ECO:0000256" key="1">
    <source>
        <dbReference type="ARBA" id="ARBA00007874"/>
    </source>
</evidence>
<keyword evidence="4" id="KW-0479">Metal-binding</keyword>
<keyword evidence="2" id="KW-0813">Transport</keyword>
<dbReference type="Pfam" id="PF00111">
    <property type="entry name" value="Fer2"/>
    <property type="match status" value="1"/>
</dbReference>
<dbReference type="PROSITE" id="PS00197">
    <property type="entry name" value="2FE2S_FER_1"/>
    <property type="match status" value="1"/>
</dbReference>
<accession>A0A8J8GLF3</accession>
<feature type="domain" description="2Fe-2S ferredoxin-type" evidence="9">
    <location>
        <begin position="6"/>
        <end position="119"/>
    </location>
</feature>
<dbReference type="InterPro" id="IPR001041">
    <property type="entry name" value="2Fe-2S_ferredoxin-type"/>
</dbReference>
<dbReference type="PROSITE" id="PS51085">
    <property type="entry name" value="2FE2S_FER_2"/>
    <property type="match status" value="1"/>
</dbReference>
<protein>
    <submittedName>
        <fullName evidence="10">2Fe-2S iron-sulfur cluster binding domain-containing protein</fullName>
    </submittedName>
</protein>
<comment type="caution">
    <text evidence="10">The sequence shown here is derived from an EMBL/GenBank/DDBJ whole genome shotgun (WGS) entry which is preliminary data.</text>
</comment>
<keyword evidence="3" id="KW-0001">2Fe-2S</keyword>
<keyword evidence="5" id="KW-0249">Electron transport</keyword>
<dbReference type="PANTHER" id="PTHR43112">
    <property type="entry name" value="FERREDOXIN"/>
    <property type="match status" value="1"/>
</dbReference>
<comment type="cofactor">
    <cofactor evidence="8">
        <name>[2Fe-2S] cluster</name>
        <dbReference type="ChEBI" id="CHEBI:190135"/>
    </cofactor>
</comment>
<dbReference type="EMBL" id="JABURA010000001">
    <property type="protein sequence ID" value="NUB89957.1"/>
    <property type="molecule type" value="Genomic_DNA"/>
</dbReference>
<evidence type="ECO:0000256" key="7">
    <source>
        <dbReference type="ARBA" id="ARBA00023014"/>
    </source>
</evidence>
<dbReference type="InterPro" id="IPR036010">
    <property type="entry name" value="2Fe-2S_ferredoxin-like_sf"/>
</dbReference>
<dbReference type="AlphaFoldDB" id="A0A8J8GLF3"/>
<evidence type="ECO:0000256" key="8">
    <source>
        <dbReference type="ARBA" id="ARBA00034078"/>
    </source>
</evidence>
<dbReference type="RefSeq" id="WP_174701201.1">
    <property type="nucleotide sequence ID" value="NZ_JABURA010000001.1"/>
</dbReference>